<accession>D8JYX8</accession>
<feature type="signal peptide" evidence="1">
    <location>
        <begin position="1"/>
        <end position="23"/>
    </location>
</feature>
<evidence type="ECO:0000313" key="3">
    <source>
        <dbReference type="Proteomes" id="UP000002033"/>
    </source>
</evidence>
<evidence type="ECO:0000256" key="1">
    <source>
        <dbReference type="SAM" id="SignalP"/>
    </source>
</evidence>
<feature type="chain" id="PRO_5003116524" evidence="1">
    <location>
        <begin position="24"/>
        <end position="97"/>
    </location>
</feature>
<reference evidence="3" key="1">
    <citation type="journal article" date="2011" name="J. Bacteriol.">
        <title>Genome sequences of eight morphologically diverse alphaproteobacteria.</title>
        <authorList>
            <consortium name="US DOE Joint Genome Institute"/>
            <person name="Brown P.J."/>
            <person name="Kysela D.T."/>
            <person name="Buechlein A."/>
            <person name="Hemmerich C."/>
            <person name="Brun Y.V."/>
        </authorList>
    </citation>
    <scope>NUCLEOTIDE SEQUENCE [LARGE SCALE GENOMIC DNA]</scope>
    <source>
        <strain evidence="3">ATCC 51888 / DSM 1869 / NCIB 11706 / TK 0415</strain>
    </source>
</reference>
<dbReference type="KEGG" id="hdn:Hden_1777"/>
<dbReference type="Proteomes" id="UP000002033">
    <property type="component" value="Chromosome"/>
</dbReference>
<protein>
    <submittedName>
        <fullName evidence="2">Uncharacterized protein</fullName>
    </submittedName>
</protein>
<gene>
    <name evidence="2" type="ordered locus">Hden_1777</name>
</gene>
<sequence length="97" mass="11794" precursor="true">MRKLFLAVAFALGFGFAATGSQAATIGSNVSALQSSAKAGNSLVEKTQYRRRHWRHRHNWRHRGYARPWGYSYRRYGWRNNYYRPHYRHHRHHRYYR</sequence>
<dbReference type="EMBL" id="CP002083">
    <property type="protein sequence ID" value="ADJ23580.1"/>
    <property type="molecule type" value="Genomic_DNA"/>
</dbReference>
<dbReference type="AlphaFoldDB" id="D8JYX8"/>
<organism evidence="2 3">
    <name type="scientific">Hyphomicrobium denitrificans (strain ATCC 51888 / DSM 1869 / NCIMB 11706 / TK 0415)</name>
    <dbReference type="NCBI Taxonomy" id="582899"/>
    <lineage>
        <taxon>Bacteria</taxon>
        <taxon>Pseudomonadati</taxon>
        <taxon>Pseudomonadota</taxon>
        <taxon>Alphaproteobacteria</taxon>
        <taxon>Hyphomicrobiales</taxon>
        <taxon>Hyphomicrobiaceae</taxon>
        <taxon>Hyphomicrobium</taxon>
    </lineage>
</organism>
<dbReference type="HOGENOM" id="CLU_2316498_0_0_5"/>
<keyword evidence="1" id="KW-0732">Signal</keyword>
<evidence type="ECO:0000313" key="2">
    <source>
        <dbReference type="EMBL" id="ADJ23580.1"/>
    </source>
</evidence>
<keyword evidence="3" id="KW-1185">Reference proteome</keyword>
<proteinExistence type="predicted"/>
<name>D8JYX8_HYPDA</name>
<dbReference type="RefSeq" id="WP_013215739.1">
    <property type="nucleotide sequence ID" value="NC_014313.1"/>
</dbReference>